<dbReference type="InterPro" id="IPR002168">
    <property type="entry name" value="Lipase_GDXG_HIS_AS"/>
</dbReference>
<name>A0A6P1VLY2_9BACT</name>
<dbReference type="PANTHER" id="PTHR48081:SF8">
    <property type="entry name" value="ALPHA_BETA HYDROLASE FOLD-3 DOMAIN-CONTAINING PROTEIN-RELATED"/>
    <property type="match status" value="1"/>
</dbReference>
<sequence>MIQLNEGRLGFESLGALYPPAKNIHRADIMLAGIACSWFFPINAPMDEVIFFIHGGGFIFGSINSHAALVSYLAQHLNRKILLIEYRLAPESPFPTGLQDCVAVIRAFCDRYPMVNFGLIGDSAGGNLAMATQLVLQQTKRSLPQYSILISPWVDLRCQLPSYTRNKAVDTILSRVFLLEAAQLYAPSALDNPLVFPIQGSFSGLSSVLILCGTHEILEDDSVTLHKRLIQAGVEAQLQLFPGEQHVWPFLDISTRGAQEALAQMDRFVTKNTANKALKLE</sequence>
<dbReference type="InterPro" id="IPR050300">
    <property type="entry name" value="GDXG_lipolytic_enzyme"/>
</dbReference>
<keyword evidence="5" id="KW-1185">Reference proteome</keyword>
<dbReference type="Proteomes" id="UP000464577">
    <property type="component" value="Chromosome"/>
</dbReference>
<dbReference type="RefSeq" id="WP_162384714.1">
    <property type="nucleotide sequence ID" value="NZ_CP045997.1"/>
</dbReference>
<gene>
    <name evidence="4" type="ORF">GJR95_04320</name>
</gene>
<evidence type="ECO:0000313" key="5">
    <source>
        <dbReference type="Proteomes" id="UP000464577"/>
    </source>
</evidence>
<protein>
    <submittedName>
        <fullName evidence="4">Alpha/beta hydrolase fold domain-containing protein</fullName>
    </submittedName>
</protein>
<reference evidence="4 5" key="1">
    <citation type="submission" date="2019-11" db="EMBL/GenBank/DDBJ databases">
        <title>Spirosoma endbachense sp. nov., isolated from a natural salt meadow.</title>
        <authorList>
            <person name="Rojas J."/>
            <person name="Ambika Manirajan B."/>
            <person name="Ratering S."/>
            <person name="Suarez C."/>
            <person name="Geissler-Plaum R."/>
            <person name="Schnell S."/>
        </authorList>
    </citation>
    <scope>NUCLEOTIDE SEQUENCE [LARGE SCALE GENOMIC DNA]</scope>
    <source>
        <strain evidence="4 5">I-24</strain>
    </source>
</reference>
<organism evidence="4 5">
    <name type="scientific">Spirosoma endbachense</name>
    <dbReference type="NCBI Taxonomy" id="2666025"/>
    <lineage>
        <taxon>Bacteria</taxon>
        <taxon>Pseudomonadati</taxon>
        <taxon>Bacteroidota</taxon>
        <taxon>Cytophagia</taxon>
        <taxon>Cytophagales</taxon>
        <taxon>Cytophagaceae</taxon>
        <taxon>Spirosoma</taxon>
    </lineage>
</organism>
<evidence type="ECO:0000256" key="2">
    <source>
        <dbReference type="ARBA" id="ARBA00022801"/>
    </source>
</evidence>
<feature type="domain" description="Alpha/beta hydrolase fold-3" evidence="3">
    <location>
        <begin position="50"/>
        <end position="248"/>
    </location>
</feature>
<dbReference type="PROSITE" id="PS01173">
    <property type="entry name" value="LIPASE_GDXG_HIS"/>
    <property type="match status" value="1"/>
</dbReference>
<evidence type="ECO:0000259" key="3">
    <source>
        <dbReference type="Pfam" id="PF07859"/>
    </source>
</evidence>
<dbReference type="InterPro" id="IPR013094">
    <property type="entry name" value="AB_hydrolase_3"/>
</dbReference>
<dbReference type="AlphaFoldDB" id="A0A6P1VLY2"/>
<dbReference type="InterPro" id="IPR029058">
    <property type="entry name" value="AB_hydrolase_fold"/>
</dbReference>
<dbReference type="PANTHER" id="PTHR48081">
    <property type="entry name" value="AB HYDROLASE SUPERFAMILY PROTEIN C4A8.06C"/>
    <property type="match status" value="1"/>
</dbReference>
<evidence type="ECO:0000313" key="4">
    <source>
        <dbReference type="EMBL" id="QHV94291.1"/>
    </source>
</evidence>
<evidence type="ECO:0000256" key="1">
    <source>
        <dbReference type="ARBA" id="ARBA00010515"/>
    </source>
</evidence>
<proteinExistence type="inferred from homology"/>
<dbReference type="KEGG" id="senf:GJR95_04320"/>
<dbReference type="SUPFAM" id="SSF53474">
    <property type="entry name" value="alpha/beta-Hydrolases"/>
    <property type="match status" value="1"/>
</dbReference>
<comment type="similarity">
    <text evidence="1">Belongs to the 'GDXG' lipolytic enzyme family.</text>
</comment>
<accession>A0A6P1VLY2</accession>
<dbReference type="Gene3D" id="3.40.50.1820">
    <property type="entry name" value="alpha/beta hydrolase"/>
    <property type="match status" value="1"/>
</dbReference>
<dbReference type="Pfam" id="PF07859">
    <property type="entry name" value="Abhydrolase_3"/>
    <property type="match status" value="1"/>
</dbReference>
<dbReference type="EMBL" id="CP045997">
    <property type="protein sequence ID" value="QHV94291.1"/>
    <property type="molecule type" value="Genomic_DNA"/>
</dbReference>
<keyword evidence="2 4" id="KW-0378">Hydrolase</keyword>
<dbReference type="GO" id="GO:0016787">
    <property type="term" value="F:hydrolase activity"/>
    <property type="evidence" value="ECO:0007669"/>
    <property type="project" value="UniProtKB-KW"/>
</dbReference>